<sequence>MSRTSVRTPRPQQTRARDILPPSAMKPRSRARILPPAGLLTVPAVSPSRPPLSCLSRGQHRGWGNHNSARRRSSRGVYPSWFLIWTPAGPWRPNHRAQRHRRVNKLRDAFRKTKVKLNNNDQQEVAGRRIRFEGQPRCPISGPASH</sequence>
<feature type="region of interest" description="Disordered" evidence="1">
    <location>
        <begin position="42"/>
        <end position="72"/>
    </location>
</feature>
<organism evidence="2 3">
    <name type="scientific">Oryzias melastigma</name>
    <name type="common">Marine medaka</name>
    <dbReference type="NCBI Taxonomy" id="30732"/>
    <lineage>
        <taxon>Eukaryota</taxon>
        <taxon>Metazoa</taxon>
        <taxon>Chordata</taxon>
        <taxon>Craniata</taxon>
        <taxon>Vertebrata</taxon>
        <taxon>Euteleostomi</taxon>
        <taxon>Actinopterygii</taxon>
        <taxon>Neopterygii</taxon>
        <taxon>Teleostei</taxon>
        <taxon>Neoteleostei</taxon>
        <taxon>Acanthomorphata</taxon>
        <taxon>Ovalentaria</taxon>
        <taxon>Atherinomorphae</taxon>
        <taxon>Beloniformes</taxon>
        <taxon>Adrianichthyidae</taxon>
        <taxon>Oryziinae</taxon>
        <taxon>Oryzias</taxon>
    </lineage>
</organism>
<gene>
    <name evidence="2" type="ORF">FQA47_009824</name>
</gene>
<dbReference type="AlphaFoldDB" id="A0A834F852"/>
<feature type="compositionally biased region" description="Polar residues" evidence="1">
    <location>
        <begin position="1"/>
        <end position="14"/>
    </location>
</feature>
<proteinExistence type="predicted"/>
<feature type="region of interest" description="Disordered" evidence="1">
    <location>
        <begin position="1"/>
        <end position="30"/>
    </location>
</feature>
<evidence type="ECO:0000313" key="3">
    <source>
        <dbReference type="Proteomes" id="UP000646548"/>
    </source>
</evidence>
<reference evidence="2" key="1">
    <citation type="journal article" name="BMC Genomics">
        <title>Long-read sequencing and de novo genome assembly of marine medaka (Oryzias melastigma).</title>
        <authorList>
            <person name="Liang P."/>
            <person name="Saqib H.S.A."/>
            <person name="Ni X."/>
            <person name="Shen Y."/>
        </authorList>
    </citation>
    <scope>NUCLEOTIDE SEQUENCE</scope>
    <source>
        <strain evidence="2">Bigg-433</strain>
    </source>
</reference>
<comment type="caution">
    <text evidence="2">The sequence shown here is derived from an EMBL/GenBank/DDBJ whole genome shotgun (WGS) entry which is preliminary data.</text>
</comment>
<accession>A0A834F852</accession>
<evidence type="ECO:0000256" key="1">
    <source>
        <dbReference type="SAM" id="MobiDB-lite"/>
    </source>
</evidence>
<name>A0A834F852_ORYME</name>
<dbReference type="Proteomes" id="UP000646548">
    <property type="component" value="Unassembled WGS sequence"/>
</dbReference>
<dbReference type="EMBL" id="WKFB01000483">
    <property type="protein sequence ID" value="KAF6721697.1"/>
    <property type="molecule type" value="Genomic_DNA"/>
</dbReference>
<evidence type="ECO:0000313" key="2">
    <source>
        <dbReference type="EMBL" id="KAF6721697.1"/>
    </source>
</evidence>
<protein>
    <submittedName>
        <fullName evidence="2">Uncharacterized protein</fullName>
    </submittedName>
</protein>